<evidence type="ECO:0000313" key="1">
    <source>
        <dbReference type="EMBL" id="KXT83475.1"/>
    </source>
</evidence>
<name>A0A139P5L1_STROR</name>
<sequence>MNQAKAYEVRTSKDKPLVTNKTSGIRNISWSEREQNFIVSLKRHGKYFKRRAKTLKEAIRIKEEMVAEAEKFFGEKIYKEKK</sequence>
<dbReference type="AlphaFoldDB" id="A0A139P5L1"/>
<dbReference type="PATRIC" id="fig|1303.77.peg.545"/>
<gene>
    <name evidence="1" type="ORF">SORDD14_00471</name>
</gene>
<accession>A0A139P5L1</accession>
<comment type="caution">
    <text evidence="1">The sequence shown here is derived from an EMBL/GenBank/DDBJ whole genome shotgun (WGS) entry which is preliminary data.</text>
</comment>
<organism evidence="1 2">
    <name type="scientific">Streptococcus oralis</name>
    <dbReference type="NCBI Taxonomy" id="1303"/>
    <lineage>
        <taxon>Bacteria</taxon>
        <taxon>Bacillati</taxon>
        <taxon>Bacillota</taxon>
        <taxon>Bacilli</taxon>
        <taxon>Lactobacillales</taxon>
        <taxon>Streptococcaceae</taxon>
        <taxon>Streptococcus</taxon>
    </lineage>
</organism>
<dbReference type="EMBL" id="LQRI01000087">
    <property type="protein sequence ID" value="KXT83475.1"/>
    <property type="molecule type" value="Genomic_DNA"/>
</dbReference>
<protein>
    <submittedName>
        <fullName evidence="1">Uncharacterized protein</fullName>
    </submittedName>
</protein>
<reference evidence="1 2" key="1">
    <citation type="submission" date="2016-01" db="EMBL/GenBank/DDBJ databases">
        <title>Highly variable Streptococcus oralis are common among viridans streptococci isolated from primates.</title>
        <authorList>
            <person name="Denapaite D."/>
            <person name="Rieger M."/>
            <person name="Koendgen S."/>
            <person name="Brueckner R."/>
            <person name="Ochigava I."/>
            <person name="Kappeler P."/>
            <person name="Maetz-Rensing K."/>
            <person name="Leendertz F."/>
            <person name="Hakenbeck R."/>
        </authorList>
    </citation>
    <scope>NUCLEOTIDE SEQUENCE [LARGE SCALE GENOMIC DNA]</scope>
    <source>
        <strain evidence="1 2">DD14</strain>
    </source>
</reference>
<proteinExistence type="predicted"/>
<dbReference type="Proteomes" id="UP000070497">
    <property type="component" value="Unassembled WGS sequence"/>
</dbReference>
<evidence type="ECO:0000313" key="2">
    <source>
        <dbReference type="Proteomes" id="UP000070497"/>
    </source>
</evidence>